<evidence type="ECO:0000256" key="1">
    <source>
        <dbReference type="ARBA" id="ARBA00022723"/>
    </source>
</evidence>
<evidence type="ECO:0000256" key="2">
    <source>
        <dbReference type="ARBA" id="ARBA00022771"/>
    </source>
</evidence>
<dbReference type="EMBL" id="UIVS01000001">
    <property type="protein sequence ID" value="SVP90172.1"/>
    <property type="molecule type" value="Genomic_DNA"/>
</dbReference>
<dbReference type="InterPro" id="IPR000571">
    <property type="entry name" value="Znf_CCCH"/>
</dbReference>
<dbReference type="EMBL" id="UIVT01000001">
    <property type="protein sequence ID" value="SVP89030.1"/>
    <property type="molecule type" value="Genomic_DNA"/>
</dbReference>
<evidence type="ECO:0000259" key="5">
    <source>
        <dbReference type="PROSITE" id="PS50103"/>
    </source>
</evidence>
<sequence length="187" mass="21732">MTASIPLSSSFDPDRNEPFKCHKFKRRCPINYFYIPIECPQMLQCLDGRCPLSHSTFEVIFHPILHKTKRCTLAFKNKCKLEKKCAFYHGENDRLGSYLSWLVWEKHWGMNSENVIPILQKFGLSSRVISKFVLMINIRSSQKSVLSLTSDVTDYIKVLEDELNDLISTCKSTLDNQNNRSYESIVI</sequence>
<dbReference type="AlphaFoldDB" id="A0A3B0MYV1"/>
<gene>
    <name evidence="6" type="ORF">TAT_000088300</name>
    <name evidence="7" type="ORF">TAV_000087700</name>
</gene>
<feature type="zinc finger region" description="C3H1-type" evidence="4">
    <location>
        <begin position="65"/>
        <end position="92"/>
    </location>
</feature>
<protein>
    <recommendedName>
        <fullName evidence="5">C3H1-type domain-containing protein</fullName>
    </recommendedName>
</protein>
<keyword evidence="3 4" id="KW-0862">Zinc</keyword>
<reference evidence="6" key="1">
    <citation type="submission" date="2018-07" db="EMBL/GenBank/DDBJ databases">
        <authorList>
            <person name="Quirk P.G."/>
            <person name="Krulwich T.A."/>
        </authorList>
    </citation>
    <scope>NUCLEOTIDE SEQUENCE</scope>
    <source>
        <strain evidence="6">Anand</strain>
    </source>
</reference>
<keyword evidence="2 4" id="KW-0863">Zinc-finger</keyword>
<organism evidence="6">
    <name type="scientific">Theileria annulata</name>
    <dbReference type="NCBI Taxonomy" id="5874"/>
    <lineage>
        <taxon>Eukaryota</taxon>
        <taxon>Sar</taxon>
        <taxon>Alveolata</taxon>
        <taxon>Apicomplexa</taxon>
        <taxon>Aconoidasida</taxon>
        <taxon>Piroplasmida</taxon>
        <taxon>Theileriidae</taxon>
        <taxon>Theileria</taxon>
    </lineage>
</organism>
<evidence type="ECO:0000256" key="4">
    <source>
        <dbReference type="PROSITE-ProRule" id="PRU00723"/>
    </source>
</evidence>
<proteinExistence type="predicted"/>
<name>A0A3B0MYV1_THEAN</name>
<accession>A0A3B0MYV1</accession>
<dbReference type="PROSITE" id="PS50103">
    <property type="entry name" value="ZF_C3H1"/>
    <property type="match status" value="1"/>
</dbReference>
<keyword evidence="1 4" id="KW-0479">Metal-binding</keyword>
<feature type="domain" description="C3H1-type" evidence="5">
    <location>
        <begin position="65"/>
        <end position="92"/>
    </location>
</feature>
<dbReference type="VEuPathDB" id="PiroplasmaDB:TA06225"/>
<dbReference type="InterPro" id="IPR036855">
    <property type="entry name" value="Znf_CCCH_sf"/>
</dbReference>
<evidence type="ECO:0000256" key="3">
    <source>
        <dbReference type="ARBA" id="ARBA00022833"/>
    </source>
</evidence>
<dbReference type="SUPFAM" id="SSF90229">
    <property type="entry name" value="CCCH zinc finger"/>
    <property type="match status" value="1"/>
</dbReference>
<evidence type="ECO:0000313" key="6">
    <source>
        <dbReference type="EMBL" id="SVP89030.1"/>
    </source>
</evidence>
<dbReference type="GO" id="GO:0008270">
    <property type="term" value="F:zinc ion binding"/>
    <property type="evidence" value="ECO:0007669"/>
    <property type="project" value="UniProtKB-KW"/>
</dbReference>
<evidence type="ECO:0000313" key="7">
    <source>
        <dbReference type="EMBL" id="SVP90172.1"/>
    </source>
</evidence>